<dbReference type="InterPro" id="IPR020568">
    <property type="entry name" value="Ribosomal_Su5_D2-typ_SF"/>
</dbReference>
<comment type="catalytic activity">
    <reaction evidence="7">
        <text>Endonucleolytic cleavage of RNA, removing 5'-extranucleotides from tRNA precursor.</text>
        <dbReference type="EC" id="3.1.26.5"/>
    </reaction>
</comment>
<dbReference type="GO" id="GO:0001682">
    <property type="term" value="P:tRNA 5'-leader removal"/>
    <property type="evidence" value="ECO:0007669"/>
    <property type="project" value="UniProtKB-UniRule"/>
</dbReference>
<organism evidence="9 10">
    <name type="scientific">Paenibacillus tianmuensis</name>
    <dbReference type="NCBI Taxonomy" id="624147"/>
    <lineage>
        <taxon>Bacteria</taxon>
        <taxon>Bacillati</taxon>
        <taxon>Bacillota</taxon>
        <taxon>Bacilli</taxon>
        <taxon>Bacillales</taxon>
        <taxon>Paenibacillaceae</taxon>
        <taxon>Paenibacillus</taxon>
    </lineage>
</organism>
<sequence length="126" mass="14544">MERCRVEKKNRLTKREYFDKVYRHGKSAANHQFVLYNKAQPQQASFRLGVSVSKKLGNAVVRNRIRRLLKEIVRLNAARIPGGYDLILIARKPAAEMSYHEMEKSVLHVFKRASLLLRKENSPGPG</sequence>
<dbReference type="Proteomes" id="UP000198601">
    <property type="component" value="Unassembled WGS sequence"/>
</dbReference>
<dbReference type="InterPro" id="IPR020539">
    <property type="entry name" value="RNase_P_CS"/>
</dbReference>
<dbReference type="AlphaFoldDB" id="A0A1G4T1D3"/>
<keyword evidence="10" id="KW-1185">Reference proteome</keyword>
<dbReference type="FunFam" id="3.30.230.10:FF:000021">
    <property type="entry name" value="Ribonuclease P protein component"/>
    <property type="match status" value="1"/>
</dbReference>
<keyword evidence="5 7" id="KW-0378">Hydrolase</keyword>
<name>A0A1G4T1D3_9BACL</name>
<comment type="function">
    <text evidence="1 7">RNaseP catalyzes the removal of the 5'-leader sequence from pre-tRNA to produce the mature 5'-terminus. It can also cleave other RNA substrates such as 4.5S RNA. The protein component plays an auxiliary but essential role in vivo by binding to the 5'-leader sequence and broadening the substrate specificity of the ribozyme.</text>
</comment>
<evidence type="ECO:0000256" key="7">
    <source>
        <dbReference type="HAMAP-Rule" id="MF_00227"/>
    </source>
</evidence>
<dbReference type="EC" id="3.1.26.5" evidence="7 8"/>
<dbReference type="GO" id="GO:0042781">
    <property type="term" value="F:3'-tRNA processing endoribonuclease activity"/>
    <property type="evidence" value="ECO:0007669"/>
    <property type="project" value="TreeGrafter"/>
</dbReference>
<keyword evidence="2 7" id="KW-0819">tRNA processing</keyword>
<accession>A0A1G4T1D3</accession>
<keyword evidence="6 7" id="KW-0694">RNA-binding</keyword>
<evidence type="ECO:0000256" key="8">
    <source>
        <dbReference type="NCBIfam" id="TIGR00188"/>
    </source>
</evidence>
<evidence type="ECO:0000313" key="10">
    <source>
        <dbReference type="Proteomes" id="UP000198601"/>
    </source>
</evidence>
<keyword evidence="4 7" id="KW-0255">Endonuclease</keyword>
<dbReference type="GO" id="GO:0000049">
    <property type="term" value="F:tRNA binding"/>
    <property type="evidence" value="ECO:0007669"/>
    <property type="project" value="UniProtKB-UniRule"/>
</dbReference>
<comment type="similarity">
    <text evidence="7">Belongs to the RnpA family.</text>
</comment>
<dbReference type="InterPro" id="IPR014721">
    <property type="entry name" value="Ribsml_uS5_D2-typ_fold_subgr"/>
</dbReference>
<evidence type="ECO:0000256" key="2">
    <source>
        <dbReference type="ARBA" id="ARBA00022694"/>
    </source>
</evidence>
<dbReference type="PROSITE" id="PS00648">
    <property type="entry name" value="RIBONUCLEASE_P"/>
    <property type="match status" value="1"/>
</dbReference>
<dbReference type="GO" id="GO:0030677">
    <property type="term" value="C:ribonuclease P complex"/>
    <property type="evidence" value="ECO:0007669"/>
    <property type="project" value="TreeGrafter"/>
</dbReference>
<protein>
    <recommendedName>
        <fullName evidence="7 8">Ribonuclease P protein component</fullName>
        <shortName evidence="7">RNase P protein</shortName>
        <shortName evidence="7">RNaseP protein</shortName>
        <ecNumber evidence="7 8">3.1.26.5</ecNumber>
    </recommendedName>
    <alternativeName>
        <fullName evidence="7">Protein C5</fullName>
    </alternativeName>
</protein>
<comment type="subunit">
    <text evidence="7">Consists of a catalytic RNA component (M1 or rnpB) and a protein subunit.</text>
</comment>
<dbReference type="PANTHER" id="PTHR33992:SF1">
    <property type="entry name" value="RIBONUCLEASE P PROTEIN COMPONENT"/>
    <property type="match status" value="1"/>
</dbReference>
<dbReference type="InterPro" id="IPR000100">
    <property type="entry name" value="RNase_P"/>
</dbReference>
<dbReference type="Gene3D" id="3.30.230.10">
    <property type="match status" value="1"/>
</dbReference>
<evidence type="ECO:0000256" key="3">
    <source>
        <dbReference type="ARBA" id="ARBA00022722"/>
    </source>
</evidence>
<dbReference type="Pfam" id="PF00825">
    <property type="entry name" value="Ribonuclease_P"/>
    <property type="match status" value="1"/>
</dbReference>
<proteinExistence type="inferred from homology"/>
<dbReference type="SUPFAM" id="SSF54211">
    <property type="entry name" value="Ribosomal protein S5 domain 2-like"/>
    <property type="match status" value="1"/>
</dbReference>
<dbReference type="EMBL" id="FMTT01000040">
    <property type="protein sequence ID" value="SCW75208.1"/>
    <property type="molecule type" value="Genomic_DNA"/>
</dbReference>
<reference evidence="10" key="1">
    <citation type="submission" date="2016-10" db="EMBL/GenBank/DDBJ databases">
        <authorList>
            <person name="Varghese N."/>
            <person name="Submissions S."/>
        </authorList>
    </citation>
    <scope>NUCLEOTIDE SEQUENCE [LARGE SCALE GENOMIC DNA]</scope>
    <source>
        <strain evidence="10">CGMCC 1.8946</strain>
    </source>
</reference>
<evidence type="ECO:0000256" key="5">
    <source>
        <dbReference type="ARBA" id="ARBA00022801"/>
    </source>
</evidence>
<evidence type="ECO:0000256" key="4">
    <source>
        <dbReference type="ARBA" id="ARBA00022759"/>
    </source>
</evidence>
<dbReference type="HAMAP" id="MF_00227">
    <property type="entry name" value="RNase_P"/>
    <property type="match status" value="1"/>
</dbReference>
<dbReference type="STRING" id="624147.SAMN04487970_104012"/>
<evidence type="ECO:0000313" key="9">
    <source>
        <dbReference type="EMBL" id="SCW75208.1"/>
    </source>
</evidence>
<evidence type="ECO:0000256" key="1">
    <source>
        <dbReference type="ARBA" id="ARBA00002663"/>
    </source>
</evidence>
<keyword evidence="3 7" id="KW-0540">Nuclease</keyword>
<dbReference type="NCBIfam" id="TIGR00188">
    <property type="entry name" value="rnpA"/>
    <property type="match status" value="1"/>
</dbReference>
<evidence type="ECO:0000256" key="6">
    <source>
        <dbReference type="ARBA" id="ARBA00022884"/>
    </source>
</evidence>
<dbReference type="GO" id="GO:0004526">
    <property type="term" value="F:ribonuclease P activity"/>
    <property type="evidence" value="ECO:0007669"/>
    <property type="project" value="UniProtKB-UniRule"/>
</dbReference>
<dbReference type="PANTHER" id="PTHR33992">
    <property type="entry name" value="RIBONUCLEASE P PROTEIN COMPONENT"/>
    <property type="match status" value="1"/>
</dbReference>
<gene>
    <name evidence="7" type="primary">rnpA</name>
    <name evidence="9" type="ORF">SAMN04487970_104012</name>
</gene>